<proteinExistence type="inferred from homology"/>
<feature type="domain" description="Thiolase C-terminal" evidence="7">
    <location>
        <begin position="286"/>
        <end position="425"/>
    </location>
</feature>
<dbReference type="PIRSF" id="PIRSF000429">
    <property type="entry name" value="Ac-CoA_Ac_transf"/>
    <property type="match status" value="1"/>
</dbReference>
<evidence type="ECO:0000259" key="7">
    <source>
        <dbReference type="Pfam" id="PF02803"/>
    </source>
</evidence>
<evidence type="ECO:0000313" key="8">
    <source>
        <dbReference type="EMBL" id="SUZ61126.1"/>
    </source>
</evidence>
<evidence type="ECO:0000256" key="3">
    <source>
        <dbReference type="ARBA" id="ARBA00022679"/>
    </source>
</evidence>
<gene>
    <name evidence="8" type="ORF">METZ01_LOCUS13980</name>
</gene>
<dbReference type="Pfam" id="PF00108">
    <property type="entry name" value="Thiolase_N"/>
    <property type="match status" value="1"/>
</dbReference>
<keyword evidence="2" id="KW-0963">Cytoplasm</keyword>
<dbReference type="GO" id="GO:0003988">
    <property type="term" value="F:acetyl-CoA C-acyltransferase activity"/>
    <property type="evidence" value="ECO:0007669"/>
    <property type="project" value="UniProtKB-ARBA"/>
</dbReference>
<keyword evidence="3" id="KW-0808">Transferase</keyword>
<organism evidence="8">
    <name type="scientific">marine metagenome</name>
    <dbReference type="NCBI Taxonomy" id="408172"/>
    <lineage>
        <taxon>unclassified sequences</taxon>
        <taxon>metagenomes</taxon>
        <taxon>ecological metagenomes</taxon>
    </lineage>
</organism>
<dbReference type="InterPro" id="IPR020613">
    <property type="entry name" value="Thiolase_CS"/>
</dbReference>
<dbReference type="GO" id="GO:0005829">
    <property type="term" value="C:cytosol"/>
    <property type="evidence" value="ECO:0007669"/>
    <property type="project" value="TreeGrafter"/>
</dbReference>
<feature type="domain" description="Thiolase N-terminal" evidence="6">
    <location>
        <begin position="6"/>
        <end position="278"/>
    </location>
</feature>
<dbReference type="PROSITE" id="PS00098">
    <property type="entry name" value="THIOLASE_1"/>
    <property type="match status" value="1"/>
</dbReference>
<protein>
    <recommendedName>
        <fullName evidence="9">Thiolase N-terminal domain-containing protein</fullName>
    </recommendedName>
</protein>
<dbReference type="NCBIfam" id="TIGR01930">
    <property type="entry name" value="AcCoA-C-Actrans"/>
    <property type="match status" value="1"/>
</dbReference>
<comment type="similarity">
    <text evidence="1">Belongs to the thiolase-like superfamily. Thiolase family.</text>
</comment>
<accession>A0A381P2F5</accession>
<dbReference type="EMBL" id="UINC01000782">
    <property type="protein sequence ID" value="SUZ61126.1"/>
    <property type="molecule type" value="Genomic_DNA"/>
</dbReference>
<dbReference type="InterPro" id="IPR002155">
    <property type="entry name" value="Thiolase"/>
</dbReference>
<dbReference type="SUPFAM" id="SSF53901">
    <property type="entry name" value="Thiolase-like"/>
    <property type="match status" value="2"/>
</dbReference>
<sequence>MSRRTAIIAGFRTPFVRSGTVFKDLTAIDLGVLAVRELMGRSGVRGEDVDHLVYGTVVHDPHAPNIAREVGLATLPKTVPAVTVSRACATANQSIADAANLIERGYADVVVAGGSESLTHIPITIKQALAEKLIGASKAKTLGARLGTLAKIRPRDLVPNFPQIAEPTTGESMGESAERMAKENGITRADQDAWALRSHQLAAAGTQDGRLTAEIGPVYVPPGFETVVQTDNGIRSDTSEEALAKLRPVFDRKHGSVTAGNASPLTDGASAVLMMSEERAKADGLEPMGFVRSYAFSGLDPGGQLLQGPAYAAPMALERAGITMADIGLMEMHEAFAAQVLSNLQALSSQKFAEEELGRSQAVGHPDLDVINVMGGSIAIGHPFGATGGRITTTLLNEMKRRDVELGLITVCAAGGLGFAMVVERG</sequence>
<dbReference type="PROSITE" id="PS00737">
    <property type="entry name" value="THIOLASE_2"/>
    <property type="match status" value="1"/>
</dbReference>
<dbReference type="InterPro" id="IPR020615">
    <property type="entry name" value="Thiolase_acyl_enz_int_AS"/>
</dbReference>
<dbReference type="GO" id="GO:0006629">
    <property type="term" value="P:lipid metabolic process"/>
    <property type="evidence" value="ECO:0007669"/>
    <property type="project" value="UniProtKB-KW"/>
</dbReference>
<dbReference type="Gene3D" id="3.40.47.10">
    <property type="match status" value="1"/>
</dbReference>
<evidence type="ECO:0000256" key="4">
    <source>
        <dbReference type="ARBA" id="ARBA00023098"/>
    </source>
</evidence>
<reference evidence="8" key="1">
    <citation type="submission" date="2018-05" db="EMBL/GenBank/DDBJ databases">
        <authorList>
            <person name="Lanie J.A."/>
            <person name="Ng W.-L."/>
            <person name="Kazmierczak K.M."/>
            <person name="Andrzejewski T.M."/>
            <person name="Davidsen T.M."/>
            <person name="Wayne K.J."/>
            <person name="Tettelin H."/>
            <person name="Glass J.I."/>
            <person name="Rusch D."/>
            <person name="Podicherti R."/>
            <person name="Tsui H.-C.T."/>
            <person name="Winkler M.E."/>
        </authorList>
    </citation>
    <scope>NUCLEOTIDE SEQUENCE</scope>
</reference>
<dbReference type="AlphaFoldDB" id="A0A381P2F5"/>
<dbReference type="InterPro" id="IPR020617">
    <property type="entry name" value="Thiolase_C"/>
</dbReference>
<evidence type="ECO:0000259" key="6">
    <source>
        <dbReference type="Pfam" id="PF00108"/>
    </source>
</evidence>
<evidence type="ECO:0000256" key="5">
    <source>
        <dbReference type="ARBA" id="ARBA00023315"/>
    </source>
</evidence>
<dbReference type="PROSITE" id="PS00099">
    <property type="entry name" value="THIOLASE_3"/>
    <property type="match status" value="1"/>
</dbReference>
<evidence type="ECO:0000256" key="2">
    <source>
        <dbReference type="ARBA" id="ARBA00022490"/>
    </source>
</evidence>
<dbReference type="CDD" id="cd00751">
    <property type="entry name" value="thiolase"/>
    <property type="match status" value="1"/>
</dbReference>
<name>A0A381P2F5_9ZZZZ</name>
<dbReference type="PANTHER" id="PTHR18919">
    <property type="entry name" value="ACETYL-COA C-ACYLTRANSFERASE"/>
    <property type="match status" value="1"/>
</dbReference>
<dbReference type="PANTHER" id="PTHR18919:SF107">
    <property type="entry name" value="ACETYL-COA ACETYLTRANSFERASE, CYTOSOLIC"/>
    <property type="match status" value="1"/>
</dbReference>
<keyword evidence="4" id="KW-0443">Lipid metabolism</keyword>
<dbReference type="FunFam" id="3.40.47.10:FF:000011">
    <property type="entry name" value="3-ketoacyl-CoA thiolase"/>
    <property type="match status" value="1"/>
</dbReference>
<dbReference type="Pfam" id="PF02803">
    <property type="entry name" value="Thiolase_C"/>
    <property type="match status" value="1"/>
</dbReference>
<dbReference type="InterPro" id="IPR016039">
    <property type="entry name" value="Thiolase-like"/>
</dbReference>
<evidence type="ECO:0000256" key="1">
    <source>
        <dbReference type="ARBA" id="ARBA00010982"/>
    </source>
</evidence>
<dbReference type="InterPro" id="IPR020610">
    <property type="entry name" value="Thiolase_AS"/>
</dbReference>
<keyword evidence="5" id="KW-0012">Acyltransferase</keyword>
<evidence type="ECO:0008006" key="9">
    <source>
        <dbReference type="Google" id="ProtNLM"/>
    </source>
</evidence>
<dbReference type="InterPro" id="IPR020616">
    <property type="entry name" value="Thiolase_N"/>
</dbReference>
<dbReference type="NCBIfam" id="NF006516">
    <property type="entry name" value="PRK08963.1"/>
    <property type="match status" value="1"/>
</dbReference>